<dbReference type="GO" id="GO:0003723">
    <property type="term" value="F:RNA binding"/>
    <property type="evidence" value="ECO:0007669"/>
    <property type="project" value="UniProtKB-KW"/>
</dbReference>
<dbReference type="GO" id="GO:0120159">
    <property type="term" value="F:rRNA pseudouridine synthase activity"/>
    <property type="evidence" value="ECO:0007669"/>
    <property type="project" value="UniProtKB-ARBA"/>
</dbReference>
<comment type="caution">
    <text evidence="8">The sequence shown here is derived from an EMBL/GenBank/DDBJ whole genome shotgun (WGS) entry which is preliminary data.</text>
</comment>
<dbReference type="InterPro" id="IPR036986">
    <property type="entry name" value="S4_RNA-bd_sf"/>
</dbReference>
<evidence type="ECO:0000256" key="3">
    <source>
        <dbReference type="ARBA" id="ARBA00023235"/>
    </source>
</evidence>
<dbReference type="EMBL" id="QYZP01000003">
    <property type="protein sequence ID" value="RJN31444.1"/>
    <property type="molecule type" value="Genomic_DNA"/>
</dbReference>
<dbReference type="PROSITE" id="PS50889">
    <property type="entry name" value="S4"/>
    <property type="match status" value="1"/>
</dbReference>
<dbReference type="InterPro" id="IPR042092">
    <property type="entry name" value="PsdUridine_s_RsuA/RluB/E/F_cat"/>
</dbReference>
<keyword evidence="3 5" id="KW-0413">Isomerase</keyword>
<accession>A0A3A4F9C7</accession>
<name>A0A3A4F9C7_9MICC</name>
<reference evidence="8 9" key="1">
    <citation type="submission" date="2018-09" db="EMBL/GenBank/DDBJ databases">
        <title>Nesterenkonia natronophila sp. nov., an alkaliphilic actinobacteriume isolated from a soda lake, and emended description of the genus Nesterenkonia.</title>
        <authorList>
            <person name="Menes R.J."/>
            <person name="Iriarte A."/>
        </authorList>
    </citation>
    <scope>NUCLEOTIDE SEQUENCE [LARGE SCALE GENOMIC DNA]</scope>
    <source>
        <strain evidence="8 9">M8</strain>
    </source>
</reference>
<comment type="similarity">
    <text evidence="2 5">Belongs to the pseudouridine synthase RsuA family.</text>
</comment>
<dbReference type="PANTHER" id="PTHR47683:SF2">
    <property type="entry name" value="RNA-BINDING S4 DOMAIN-CONTAINING PROTEIN"/>
    <property type="match status" value="1"/>
</dbReference>
<dbReference type="InterPro" id="IPR020094">
    <property type="entry name" value="TruA/RsuA/RluB/E/F_N"/>
</dbReference>
<protein>
    <recommendedName>
        <fullName evidence="5">Pseudouridine synthase</fullName>
        <ecNumber evidence="5">5.4.99.-</ecNumber>
    </recommendedName>
</protein>
<dbReference type="Pfam" id="PF00849">
    <property type="entry name" value="PseudoU_synth_2"/>
    <property type="match status" value="1"/>
</dbReference>
<dbReference type="GO" id="GO:0000455">
    <property type="term" value="P:enzyme-directed rRNA pseudouridine synthesis"/>
    <property type="evidence" value="ECO:0007669"/>
    <property type="project" value="UniProtKB-ARBA"/>
</dbReference>
<organism evidence="8 9">
    <name type="scientific">Nesterenkonia natronophila</name>
    <dbReference type="NCBI Taxonomy" id="2174932"/>
    <lineage>
        <taxon>Bacteria</taxon>
        <taxon>Bacillati</taxon>
        <taxon>Actinomycetota</taxon>
        <taxon>Actinomycetes</taxon>
        <taxon>Micrococcales</taxon>
        <taxon>Micrococcaceae</taxon>
        <taxon>Nesterenkonia</taxon>
    </lineage>
</organism>
<evidence type="ECO:0000256" key="2">
    <source>
        <dbReference type="ARBA" id="ARBA00008348"/>
    </source>
</evidence>
<evidence type="ECO:0000313" key="8">
    <source>
        <dbReference type="EMBL" id="RJN31444.1"/>
    </source>
</evidence>
<feature type="domain" description="RNA-binding S4" evidence="7">
    <location>
        <begin position="71"/>
        <end position="131"/>
    </location>
</feature>
<keyword evidence="9" id="KW-1185">Reference proteome</keyword>
<evidence type="ECO:0000256" key="4">
    <source>
        <dbReference type="PROSITE-ProRule" id="PRU00182"/>
    </source>
</evidence>
<dbReference type="Gene3D" id="3.30.70.1560">
    <property type="entry name" value="Alpha-L RNA-binding motif"/>
    <property type="match status" value="1"/>
</dbReference>
<dbReference type="InterPro" id="IPR018496">
    <property type="entry name" value="PsdUridine_synth_RsuA/RluB_CS"/>
</dbReference>
<dbReference type="InterPro" id="IPR000748">
    <property type="entry name" value="PsdUridine_synth_RsuA/RluB/E/F"/>
</dbReference>
<comment type="catalytic activity">
    <reaction evidence="1">
        <text>a uridine in RNA = a pseudouridine in RNA</text>
        <dbReference type="Rhea" id="RHEA:48348"/>
        <dbReference type="Rhea" id="RHEA-COMP:12068"/>
        <dbReference type="Rhea" id="RHEA-COMP:12069"/>
        <dbReference type="ChEBI" id="CHEBI:65314"/>
        <dbReference type="ChEBI" id="CHEBI:65315"/>
    </reaction>
</comment>
<dbReference type="InterPro" id="IPR006145">
    <property type="entry name" value="PsdUridine_synth_RsuA/RluA"/>
</dbReference>
<dbReference type="NCBIfam" id="TIGR00093">
    <property type="entry name" value="pseudouridine synthase"/>
    <property type="match status" value="1"/>
</dbReference>
<dbReference type="SUPFAM" id="SSF55174">
    <property type="entry name" value="Alpha-L RNA-binding motif"/>
    <property type="match status" value="1"/>
</dbReference>
<feature type="compositionally biased region" description="Low complexity" evidence="6">
    <location>
        <begin position="16"/>
        <end position="28"/>
    </location>
</feature>
<sequence length="314" mass="34531">MAGMTFSGKKGRKAPPQRAARAARTPKPGSDGGPFAQTKPERLISAEPKPVKIRADEAEANFRSVHQEDGTRLQKILAQAGVASRRVCEDLIAEGRVTVDGKVIVEPGVRVNPDTAKIHVDGVRVTLDVTHRYVMLNKPAKVMTTMRDPEGRRCVGDYLDESMREARLVHVGRLDYETEGLLLLTNDGDLTNRLTHPRYEVPKTYMVEVQGELPVKTAKLLQAGIELDDGPIAADRCWVIGSTGSRTMVEVTLHSGRNRIVRRMFDHIGFPVTRLVRTAIGKIVIGDQPQGTLRDLEKQEIGHLQDLAGGVENG</sequence>
<evidence type="ECO:0000313" key="9">
    <source>
        <dbReference type="Proteomes" id="UP000266615"/>
    </source>
</evidence>
<dbReference type="FunFam" id="3.10.290.10:FF:000003">
    <property type="entry name" value="Pseudouridine synthase"/>
    <property type="match status" value="1"/>
</dbReference>
<dbReference type="Gene3D" id="3.10.290.10">
    <property type="entry name" value="RNA-binding S4 domain"/>
    <property type="match status" value="1"/>
</dbReference>
<dbReference type="CDD" id="cd02870">
    <property type="entry name" value="PseudoU_synth_RsuA_like"/>
    <property type="match status" value="1"/>
</dbReference>
<dbReference type="AlphaFoldDB" id="A0A3A4F9C7"/>
<dbReference type="InterPro" id="IPR050343">
    <property type="entry name" value="RsuA_PseudoU_synthase"/>
</dbReference>
<dbReference type="Pfam" id="PF01479">
    <property type="entry name" value="S4"/>
    <property type="match status" value="1"/>
</dbReference>
<evidence type="ECO:0000256" key="5">
    <source>
        <dbReference type="RuleBase" id="RU003887"/>
    </source>
</evidence>
<dbReference type="Proteomes" id="UP000266615">
    <property type="component" value="Unassembled WGS sequence"/>
</dbReference>
<dbReference type="CDD" id="cd00165">
    <property type="entry name" value="S4"/>
    <property type="match status" value="1"/>
</dbReference>
<keyword evidence="4" id="KW-0694">RNA-binding</keyword>
<dbReference type="Gene3D" id="3.30.70.580">
    <property type="entry name" value="Pseudouridine synthase I, catalytic domain, N-terminal subdomain"/>
    <property type="match status" value="1"/>
</dbReference>
<dbReference type="PANTHER" id="PTHR47683">
    <property type="entry name" value="PSEUDOURIDINE SYNTHASE FAMILY PROTEIN-RELATED"/>
    <property type="match status" value="1"/>
</dbReference>
<feature type="region of interest" description="Disordered" evidence="6">
    <location>
        <begin position="1"/>
        <end position="45"/>
    </location>
</feature>
<evidence type="ECO:0000259" key="7">
    <source>
        <dbReference type="SMART" id="SM00363"/>
    </source>
</evidence>
<gene>
    <name evidence="8" type="ORF">D3250_11505</name>
</gene>
<dbReference type="PROSITE" id="PS01149">
    <property type="entry name" value="PSI_RSU"/>
    <property type="match status" value="1"/>
</dbReference>
<evidence type="ECO:0000256" key="6">
    <source>
        <dbReference type="SAM" id="MobiDB-lite"/>
    </source>
</evidence>
<dbReference type="SUPFAM" id="SSF55120">
    <property type="entry name" value="Pseudouridine synthase"/>
    <property type="match status" value="1"/>
</dbReference>
<dbReference type="EC" id="5.4.99.-" evidence="5"/>
<proteinExistence type="inferred from homology"/>
<dbReference type="OrthoDB" id="9807213at2"/>
<dbReference type="InterPro" id="IPR002942">
    <property type="entry name" value="S4_RNA-bd"/>
</dbReference>
<dbReference type="SMART" id="SM00363">
    <property type="entry name" value="S4"/>
    <property type="match status" value="1"/>
</dbReference>
<dbReference type="InterPro" id="IPR020103">
    <property type="entry name" value="PsdUridine_synth_cat_dom_sf"/>
</dbReference>
<evidence type="ECO:0000256" key="1">
    <source>
        <dbReference type="ARBA" id="ARBA00000073"/>
    </source>
</evidence>